<protein>
    <submittedName>
        <fullName evidence="5">ABC transporter substrate-binding protein</fullName>
    </submittedName>
</protein>
<dbReference type="AlphaFoldDB" id="A0A7H0GKQ1"/>
<feature type="domain" description="Leucine-binding protein" evidence="4">
    <location>
        <begin position="34"/>
        <end position="369"/>
    </location>
</feature>
<dbReference type="PANTHER" id="PTHR30483:SF6">
    <property type="entry name" value="PERIPLASMIC BINDING PROTEIN OF ABC TRANSPORTER FOR NATURAL AMINO ACIDS"/>
    <property type="match status" value="1"/>
</dbReference>
<reference evidence="5 6" key="1">
    <citation type="submission" date="2020-08" db="EMBL/GenBank/DDBJ databases">
        <title>Genome sequence of Diaphorobacter aerolatus KACC 16536T.</title>
        <authorList>
            <person name="Hyun D.-W."/>
            <person name="Bae J.-W."/>
        </authorList>
    </citation>
    <scope>NUCLEOTIDE SEQUENCE [LARGE SCALE GENOMIC DNA]</scope>
    <source>
        <strain evidence="5 6">KACC 16536</strain>
    </source>
</reference>
<dbReference type="KEGG" id="daer:H9K75_01245"/>
<evidence type="ECO:0000256" key="3">
    <source>
        <dbReference type="SAM" id="SignalP"/>
    </source>
</evidence>
<accession>A0A7H0GKQ1</accession>
<keyword evidence="6" id="KW-1185">Reference proteome</keyword>
<dbReference type="InterPro" id="IPR051010">
    <property type="entry name" value="BCAA_transport"/>
</dbReference>
<feature type="chain" id="PRO_5028876147" evidence="3">
    <location>
        <begin position="27"/>
        <end position="407"/>
    </location>
</feature>
<evidence type="ECO:0000256" key="2">
    <source>
        <dbReference type="ARBA" id="ARBA00022729"/>
    </source>
</evidence>
<evidence type="ECO:0000256" key="1">
    <source>
        <dbReference type="ARBA" id="ARBA00010062"/>
    </source>
</evidence>
<dbReference type="InterPro" id="IPR028082">
    <property type="entry name" value="Peripla_BP_I"/>
</dbReference>
<proteinExistence type="inferred from homology"/>
<feature type="signal peptide" evidence="3">
    <location>
        <begin position="1"/>
        <end position="26"/>
    </location>
</feature>
<dbReference type="Proteomes" id="UP000516028">
    <property type="component" value="Chromosome"/>
</dbReference>
<evidence type="ECO:0000259" key="4">
    <source>
        <dbReference type="Pfam" id="PF13458"/>
    </source>
</evidence>
<sequence>MRSRFAVRFLPMGLLACAGACLQAQAAGISDDVVRIGVLSDMSGLYADTAGRGSVESARMAIQDFGGTVLGKKIELVFADHQNKADVGATQARAWFDREGVDLIMDLNNSSVAVAINNLARERNKLVMNTGGASDILTNEHCAPTAIHYTYDSYALANSAVRGVIAQGKKEWFIIGVDYAFGKAMTANLNEFVKEAGGRIVGSTYHPLNASDFSSFLLQAQTSKAPVIALANATSDTVNTIKAANEFGITKTQTVMPTIMFINDIHALGLKQGQGMVFATGFYWDRTPESRQWAKRFFEKMKKMPSMVHAGGYSAVTQYLKAVQAAGTDDGLAVAKQLKSMPINDFFSHNGRVREDGRMVHDMYLVEVKKPEESKYPWDYYKVVNTVPGDKAFKPIEKSTCKYLKPT</sequence>
<dbReference type="RefSeq" id="WP_187724460.1">
    <property type="nucleotide sequence ID" value="NZ_CP060783.1"/>
</dbReference>
<dbReference type="Gene3D" id="3.40.50.2300">
    <property type="match status" value="2"/>
</dbReference>
<dbReference type="CDD" id="cd06327">
    <property type="entry name" value="PBP1_SBP-like"/>
    <property type="match status" value="1"/>
</dbReference>
<dbReference type="InterPro" id="IPR028081">
    <property type="entry name" value="Leu-bd"/>
</dbReference>
<dbReference type="SUPFAM" id="SSF53822">
    <property type="entry name" value="Periplasmic binding protein-like I"/>
    <property type="match status" value="1"/>
</dbReference>
<evidence type="ECO:0000313" key="5">
    <source>
        <dbReference type="EMBL" id="QNP48867.1"/>
    </source>
</evidence>
<gene>
    <name evidence="5" type="ORF">H9K75_01245</name>
</gene>
<comment type="similarity">
    <text evidence="1">Belongs to the leucine-binding protein family.</text>
</comment>
<dbReference type="PANTHER" id="PTHR30483">
    <property type="entry name" value="LEUCINE-SPECIFIC-BINDING PROTEIN"/>
    <property type="match status" value="1"/>
</dbReference>
<dbReference type="EMBL" id="CP060783">
    <property type="protein sequence ID" value="QNP48867.1"/>
    <property type="molecule type" value="Genomic_DNA"/>
</dbReference>
<organism evidence="5 6">
    <name type="scientific">Diaphorobacter aerolatus</name>
    <dbReference type="NCBI Taxonomy" id="1288495"/>
    <lineage>
        <taxon>Bacteria</taxon>
        <taxon>Pseudomonadati</taxon>
        <taxon>Pseudomonadota</taxon>
        <taxon>Betaproteobacteria</taxon>
        <taxon>Burkholderiales</taxon>
        <taxon>Comamonadaceae</taxon>
        <taxon>Diaphorobacter</taxon>
    </lineage>
</organism>
<evidence type="ECO:0000313" key="6">
    <source>
        <dbReference type="Proteomes" id="UP000516028"/>
    </source>
</evidence>
<keyword evidence="2 3" id="KW-0732">Signal</keyword>
<dbReference type="Pfam" id="PF13458">
    <property type="entry name" value="Peripla_BP_6"/>
    <property type="match status" value="1"/>
</dbReference>
<name>A0A7H0GKQ1_9BURK</name>